<evidence type="ECO:0000313" key="1">
    <source>
        <dbReference type="EMBL" id="GGG94678.1"/>
    </source>
</evidence>
<protein>
    <submittedName>
        <fullName evidence="1">Uncharacterized protein</fullName>
    </submittedName>
</protein>
<reference evidence="2" key="1">
    <citation type="journal article" date="2019" name="Int. J. Syst. Evol. Microbiol.">
        <title>The Global Catalogue of Microorganisms (GCM) 10K type strain sequencing project: providing services to taxonomists for standard genome sequencing and annotation.</title>
        <authorList>
            <consortium name="The Broad Institute Genomics Platform"/>
            <consortium name="The Broad Institute Genome Sequencing Center for Infectious Disease"/>
            <person name="Wu L."/>
            <person name="Ma J."/>
        </authorList>
    </citation>
    <scope>NUCLEOTIDE SEQUENCE [LARGE SCALE GENOMIC DNA]</scope>
    <source>
        <strain evidence="2">CGMCC 1.12766</strain>
    </source>
</reference>
<dbReference type="Proteomes" id="UP000648722">
    <property type="component" value="Unassembled WGS sequence"/>
</dbReference>
<name>A0ABQ1XIR5_9PROT</name>
<gene>
    <name evidence="1" type="ORF">GCM10007420_07820</name>
</gene>
<accession>A0ABQ1XIR5</accession>
<dbReference type="EMBL" id="BMFS01000002">
    <property type="protein sequence ID" value="GGG94678.1"/>
    <property type="molecule type" value="Genomic_DNA"/>
</dbReference>
<keyword evidence="2" id="KW-1185">Reference proteome</keyword>
<sequence length="98" mass="10926">MAVLCVITTMGTAFYFITQNANPIDQQNWMSVNMARLNNALGSNREFAVARHDRSNVRMPAERILADLYTRQSADHFAAFASGYIYNALAIDVAPPSR</sequence>
<evidence type="ECO:0000313" key="2">
    <source>
        <dbReference type="Proteomes" id="UP000648722"/>
    </source>
</evidence>
<proteinExistence type="predicted"/>
<comment type="caution">
    <text evidence="1">The sequence shown here is derived from an EMBL/GenBank/DDBJ whole genome shotgun (WGS) entry which is preliminary data.</text>
</comment>
<organism evidence="1 2">
    <name type="scientific">Glycocaulis albus</name>
    <dbReference type="NCBI Taxonomy" id="1382801"/>
    <lineage>
        <taxon>Bacteria</taxon>
        <taxon>Pseudomonadati</taxon>
        <taxon>Pseudomonadota</taxon>
        <taxon>Alphaproteobacteria</taxon>
        <taxon>Maricaulales</taxon>
        <taxon>Maricaulaceae</taxon>
        <taxon>Glycocaulis</taxon>
    </lineage>
</organism>